<evidence type="ECO:0000259" key="18">
    <source>
        <dbReference type="Pfam" id="PF21222"/>
    </source>
</evidence>
<dbReference type="PANTHER" id="PTHR11506:SF27">
    <property type="entry name" value="LYSOSOME-ASSOCIATED MEMBRANE GLYCOPROTEIN 1"/>
    <property type="match status" value="1"/>
</dbReference>
<dbReference type="InterPro" id="IPR048524">
    <property type="entry name" value="Lamp2-like_TM"/>
</dbReference>
<evidence type="ECO:0000256" key="1">
    <source>
        <dbReference type="ARBA" id="ARBA00004251"/>
    </source>
</evidence>
<dbReference type="GO" id="GO:0072594">
    <property type="term" value="P:establishment of protein localization to organelle"/>
    <property type="evidence" value="ECO:0007669"/>
    <property type="project" value="TreeGrafter"/>
</dbReference>
<dbReference type="FunFam" id="2.40.160.110:FF:000001">
    <property type="entry name" value="lysosome-associated membrane glycoprotein 2 isoform X2"/>
    <property type="match status" value="1"/>
</dbReference>
<evidence type="ECO:0000256" key="9">
    <source>
        <dbReference type="ARBA" id="ARBA00023180"/>
    </source>
</evidence>
<reference evidence="19" key="3">
    <citation type="submission" date="2025-09" db="UniProtKB">
        <authorList>
            <consortium name="Ensembl"/>
        </authorList>
    </citation>
    <scope>IDENTIFICATION</scope>
</reference>
<dbReference type="AlphaFoldDB" id="A0A8L0DU24"/>
<dbReference type="PROSITE" id="PS00311">
    <property type="entry name" value="LAMP_2"/>
    <property type="match status" value="1"/>
</dbReference>
<dbReference type="CDD" id="cd12087">
    <property type="entry name" value="TM_EGFR-like"/>
    <property type="match status" value="1"/>
</dbReference>
<dbReference type="GeneTree" id="ENSGT00950000182899"/>
<dbReference type="PANTHER" id="PTHR11506">
    <property type="entry name" value="LYSOSOME-ASSOCIATED MEMBRANE GLYCOPROTEIN"/>
    <property type="match status" value="1"/>
</dbReference>
<evidence type="ECO:0000256" key="5">
    <source>
        <dbReference type="ARBA" id="ARBA00022753"/>
    </source>
</evidence>
<accession>A0A8L0DU24</accession>
<evidence type="ECO:0000256" key="2">
    <source>
        <dbReference type="ARBA" id="ARBA00022475"/>
    </source>
</evidence>
<evidence type="ECO:0000256" key="8">
    <source>
        <dbReference type="ARBA" id="ARBA00023157"/>
    </source>
</evidence>
<evidence type="ECO:0000256" key="11">
    <source>
        <dbReference type="ARBA" id="ARBA00037817"/>
    </source>
</evidence>
<comment type="subcellular location">
    <subcellularLocation>
        <location evidence="1">Cell membrane</location>
        <topology evidence="1">Single-pass type I membrane protein</topology>
    </subcellularLocation>
    <subcellularLocation>
        <location evidence="12">Cytolytic granule membrane</location>
        <topology evidence="12">Single-pass type I membrane protein</topology>
    </subcellularLocation>
    <subcellularLocation>
        <location evidence="11">Late endosome membrane</location>
        <topology evidence="11">Single-pass type I membrane protein</topology>
    </subcellularLocation>
    <subcellularLocation>
        <location evidence="14">Lysosome membrane</location>
        <topology evidence="14">Single-pass type I membrane protein</topology>
    </subcellularLocation>
</comment>
<evidence type="ECO:0000313" key="20">
    <source>
        <dbReference type="Proteomes" id="UP000694395"/>
    </source>
</evidence>
<comment type="caution">
    <text evidence="14">Lacks conserved residue(s) required for the propagation of feature annotation.</text>
</comment>
<dbReference type="InterPro" id="IPR048528">
    <property type="entry name" value="Lamp2-like_luminal"/>
</dbReference>
<dbReference type="Proteomes" id="UP000694395">
    <property type="component" value="Chromosome 7"/>
</dbReference>
<feature type="disulfide bond" evidence="14">
    <location>
        <begin position="367"/>
        <end position="404"/>
    </location>
</feature>
<keyword evidence="6 16" id="KW-1133">Transmembrane helix</keyword>
<dbReference type="Pfam" id="PF21222">
    <property type="entry name" value="Lamp2_2nd"/>
    <property type="match status" value="1"/>
</dbReference>
<feature type="compositionally biased region" description="Polar residues" evidence="15">
    <location>
        <begin position="199"/>
        <end position="210"/>
    </location>
</feature>
<dbReference type="Gene3D" id="2.40.160.110">
    <property type="match status" value="2"/>
</dbReference>
<evidence type="ECO:0000313" key="19">
    <source>
        <dbReference type="Ensembl" id="ENSOMYP00000138779.1"/>
    </source>
</evidence>
<proteinExistence type="inferred from homology"/>
<dbReference type="Ensembl" id="ENSOMYT00000158680.1">
    <property type="protein sequence ID" value="ENSOMYP00000138779.1"/>
    <property type="gene ID" value="ENSOMYG00000059493.1"/>
</dbReference>
<keyword evidence="10 14" id="KW-0458">Lysosome</keyword>
<dbReference type="GO" id="GO:0031902">
    <property type="term" value="C:late endosome membrane"/>
    <property type="evidence" value="ECO:0007669"/>
    <property type="project" value="TreeGrafter"/>
</dbReference>
<feature type="disulfide bond" evidence="14">
    <location>
        <begin position="168"/>
        <end position="204"/>
    </location>
</feature>
<feature type="domain" description="Lysosome-associated membrane glycoprotein 2-like transmembrane" evidence="18">
    <location>
        <begin position="413"/>
        <end position="444"/>
    </location>
</feature>
<protein>
    <recommendedName>
        <fullName evidence="13">Lysosome-associated membrane glycoprotein 1</fullName>
    </recommendedName>
</protein>
<dbReference type="PRINTS" id="PR00336">
    <property type="entry name" value="LYSASSOCTDMP"/>
</dbReference>
<evidence type="ECO:0000256" key="16">
    <source>
        <dbReference type="SAM" id="Phobius"/>
    </source>
</evidence>
<evidence type="ECO:0000256" key="13">
    <source>
        <dbReference type="ARBA" id="ARBA00074383"/>
    </source>
</evidence>
<dbReference type="GO" id="GO:0005765">
    <property type="term" value="C:lysosomal membrane"/>
    <property type="evidence" value="ECO:0007669"/>
    <property type="project" value="UniProtKB-SubCell"/>
</dbReference>
<organism evidence="19 20">
    <name type="scientific">Oncorhynchus mykiss</name>
    <name type="common">Rainbow trout</name>
    <name type="synonym">Salmo gairdneri</name>
    <dbReference type="NCBI Taxonomy" id="8022"/>
    <lineage>
        <taxon>Eukaryota</taxon>
        <taxon>Metazoa</taxon>
        <taxon>Chordata</taxon>
        <taxon>Craniata</taxon>
        <taxon>Vertebrata</taxon>
        <taxon>Euteleostomi</taxon>
        <taxon>Actinopterygii</taxon>
        <taxon>Neopterygii</taxon>
        <taxon>Teleostei</taxon>
        <taxon>Protacanthopterygii</taxon>
        <taxon>Salmoniformes</taxon>
        <taxon>Salmonidae</taxon>
        <taxon>Salmoninae</taxon>
        <taxon>Oncorhynchus</taxon>
    </lineage>
</organism>
<gene>
    <name evidence="19" type="primary">LOC110527165</name>
</gene>
<dbReference type="InterPro" id="IPR002000">
    <property type="entry name" value="Lysosome-assoc_membr_glycop"/>
</dbReference>
<evidence type="ECO:0000256" key="14">
    <source>
        <dbReference type="PROSITE-ProRule" id="PRU00740"/>
    </source>
</evidence>
<dbReference type="InterPro" id="IPR018134">
    <property type="entry name" value="LAMP_CS"/>
</dbReference>
<evidence type="ECO:0000256" key="3">
    <source>
        <dbReference type="ARBA" id="ARBA00022692"/>
    </source>
</evidence>
<dbReference type="PROSITE" id="PS51407">
    <property type="entry name" value="LAMP_3"/>
    <property type="match status" value="1"/>
</dbReference>
<evidence type="ECO:0000256" key="12">
    <source>
        <dbReference type="ARBA" id="ARBA00060404"/>
    </source>
</evidence>
<keyword evidence="5" id="KW-0967">Endosome</keyword>
<name>A0A8L0DU24_ONCMY</name>
<sequence length="446" mass="46742">MSLPRLCDCSPVSQGYSDDDDDDDVSPRLCDCSPVSQGYIQSQVTLKVTEGNSTCIKAELSASFSITYNTANGTRTVMVPLPGSAVVGVASSCGGDGRSPSLVALFGDGHALGLSFSSNVSLYSVANLTLQYNLSDVSTFPEANSTDVVTVETTSVGMVARVNTTYRCISASPVIVGGATVTFSNVTMEAYMTGDDLSPNESVCTADQSFTTVPPPSPSTTTAPPPPPSTTTAAPTPVPTPPGTPNQGSYSVSNSNGTVCLLARMALQLNISHFSASQNKTIQEVVNLQPNQTTSSGSCDPTSATLVLTQGSATNLSFLFTLNTTSNRYHLTGLSVVAAWSDMTAPFNTSNSSLDYLRGSLGRSYMCSSEQTLSVDQNFSLNTFHLQVQPFGITRGQFAQAEECQLDQDSMLIPIVVGAALAGLVLIVLIAYLIGRKRSHAGYQTI</sequence>
<comment type="similarity">
    <text evidence="14">Belongs to the LAMP family.</text>
</comment>
<keyword evidence="20" id="KW-1185">Reference proteome</keyword>
<evidence type="ECO:0000259" key="17">
    <source>
        <dbReference type="Pfam" id="PF01299"/>
    </source>
</evidence>
<evidence type="ECO:0000256" key="15">
    <source>
        <dbReference type="SAM" id="MobiDB-lite"/>
    </source>
</evidence>
<dbReference type="Pfam" id="PF01299">
    <property type="entry name" value="Lamp2-like_luminal"/>
    <property type="match status" value="1"/>
</dbReference>
<keyword evidence="9" id="KW-0325">Glycoprotein</keyword>
<keyword evidence="2" id="KW-1003">Cell membrane</keyword>
<reference evidence="19" key="1">
    <citation type="submission" date="2020-07" db="EMBL/GenBank/DDBJ databases">
        <title>A long reads based de novo assembly of the rainbow trout Arlee double haploid line genome.</title>
        <authorList>
            <person name="Gao G."/>
            <person name="Palti Y."/>
        </authorList>
    </citation>
    <scope>NUCLEOTIDE SEQUENCE [LARGE SCALE GENOMIC DNA]</scope>
</reference>
<evidence type="ECO:0000256" key="10">
    <source>
        <dbReference type="ARBA" id="ARBA00023228"/>
    </source>
</evidence>
<feature type="domain" description="Lysosome-associated membrane glycoprotein 2-like luminal" evidence="17">
    <location>
        <begin position="245"/>
        <end position="393"/>
    </location>
</feature>
<dbReference type="GO" id="GO:0005886">
    <property type="term" value="C:plasma membrane"/>
    <property type="evidence" value="ECO:0007669"/>
    <property type="project" value="UniProtKB-SubCell"/>
</dbReference>
<reference evidence="19" key="2">
    <citation type="submission" date="2025-08" db="UniProtKB">
        <authorList>
            <consortium name="Ensembl"/>
        </authorList>
    </citation>
    <scope>IDENTIFICATION</scope>
</reference>
<keyword evidence="3 14" id="KW-0812">Transmembrane</keyword>
<keyword evidence="8 14" id="KW-1015">Disulfide bond</keyword>
<evidence type="ECO:0000256" key="4">
    <source>
        <dbReference type="ARBA" id="ARBA00022729"/>
    </source>
</evidence>
<feature type="compositionally biased region" description="Pro residues" evidence="15">
    <location>
        <begin position="213"/>
        <end position="229"/>
    </location>
</feature>
<keyword evidence="4" id="KW-0732">Signal</keyword>
<feature type="region of interest" description="Disordered" evidence="15">
    <location>
        <begin position="197"/>
        <end position="251"/>
    </location>
</feature>
<evidence type="ECO:0000256" key="6">
    <source>
        <dbReference type="ARBA" id="ARBA00022989"/>
    </source>
</evidence>
<keyword evidence="7 14" id="KW-0472">Membrane</keyword>
<feature type="transmembrane region" description="Helical" evidence="16">
    <location>
        <begin position="411"/>
        <end position="434"/>
    </location>
</feature>
<evidence type="ECO:0000256" key="7">
    <source>
        <dbReference type="ARBA" id="ARBA00023136"/>
    </source>
</evidence>